<evidence type="ECO:0000313" key="2">
    <source>
        <dbReference type="Proteomes" id="UP000694844"/>
    </source>
</evidence>
<dbReference type="KEGG" id="cvn:111105241"/>
<dbReference type="Proteomes" id="UP000694844">
    <property type="component" value="Chromosome 7"/>
</dbReference>
<proteinExistence type="predicted"/>
<sequence length="302" mass="33681">MPPKRKTKMQSAGVGTRSKRVKVTSQQAQEGESHETTRQDSGPSQVFELQAGFNPASQVCIQAGQGSIQPGQEIGTCVATCINNNHAPPQDCPMPVNTVHLSLSTNVSQNLRNKIISSAYIDLALLLDNSSLQYETEKQIYIGEKGELVAKGFSKAKGKITTISKWTDAFIVYVSVYSAAHPSASQGLLKYMHDVRLGASRCTEGDLGWRRYDEQFRLRRSVDPSIPWEKIDYELWLMFMQSQSQPRPYTSPIAFSHNKCFNYNFKGSCDRPACQYTHKCIKCSEGHPQLSCPLNLPLPQTK</sequence>
<evidence type="ECO:0000313" key="3">
    <source>
        <dbReference type="RefSeq" id="XP_022295119.1"/>
    </source>
</evidence>
<gene>
    <name evidence="3" type="primary">LOC111105241</name>
</gene>
<protein>
    <submittedName>
        <fullName evidence="3">Uncharacterized protein LOC111105241</fullName>
    </submittedName>
</protein>
<dbReference type="RefSeq" id="XP_022295119.1">
    <property type="nucleotide sequence ID" value="XM_022439411.1"/>
</dbReference>
<organism evidence="2 3">
    <name type="scientific">Crassostrea virginica</name>
    <name type="common">Eastern oyster</name>
    <dbReference type="NCBI Taxonomy" id="6565"/>
    <lineage>
        <taxon>Eukaryota</taxon>
        <taxon>Metazoa</taxon>
        <taxon>Spiralia</taxon>
        <taxon>Lophotrochozoa</taxon>
        <taxon>Mollusca</taxon>
        <taxon>Bivalvia</taxon>
        <taxon>Autobranchia</taxon>
        <taxon>Pteriomorphia</taxon>
        <taxon>Ostreida</taxon>
        <taxon>Ostreoidea</taxon>
        <taxon>Ostreidae</taxon>
        <taxon>Crassostrea</taxon>
    </lineage>
</organism>
<evidence type="ECO:0000256" key="1">
    <source>
        <dbReference type="SAM" id="MobiDB-lite"/>
    </source>
</evidence>
<accession>A0A8B8AXU5</accession>
<dbReference type="PANTHER" id="PTHR35558:SF1">
    <property type="entry name" value="ENDONUCLEASE_EXONUCLEASE_PHOSPHATASE DOMAIN-CONTAINING PROTEIN"/>
    <property type="match status" value="1"/>
</dbReference>
<name>A0A8B8AXU5_CRAVI</name>
<dbReference type="PANTHER" id="PTHR35558">
    <property type="entry name" value="SGNH_HYDRO DOMAIN-CONTAINING PROTEIN"/>
    <property type="match status" value="1"/>
</dbReference>
<dbReference type="AlphaFoldDB" id="A0A8B8AXU5"/>
<keyword evidence="2" id="KW-1185">Reference proteome</keyword>
<feature type="region of interest" description="Disordered" evidence="1">
    <location>
        <begin position="1"/>
        <end position="43"/>
    </location>
</feature>
<reference evidence="3" key="1">
    <citation type="submission" date="2025-08" db="UniProtKB">
        <authorList>
            <consortium name="RefSeq"/>
        </authorList>
    </citation>
    <scope>IDENTIFICATION</scope>
    <source>
        <tissue evidence="3">Whole sample</tissue>
    </source>
</reference>
<dbReference type="GeneID" id="111105241"/>
<dbReference type="OrthoDB" id="6063244at2759"/>